<evidence type="ECO:0000256" key="1">
    <source>
        <dbReference type="SAM" id="MobiDB-lite"/>
    </source>
</evidence>
<dbReference type="Proteomes" id="UP000076407">
    <property type="component" value="Unassembled WGS sequence"/>
</dbReference>
<feature type="compositionally biased region" description="Basic residues" evidence="1">
    <location>
        <begin position="109"/>
        <end position="118"/>
    </location>
</feature>
<dbReference type="STRING" id="34691.A0A182XCI0"/>
<evidence type="ECO:0000313" key="2">
    <source>
        <dbReference type="EnsemblMetazoa" id="AQUA007530-PA"/>
    </source>
</evidence>
<evidence type="ECO:0000313" key="3">
    <source>
        <dbReference type="Proteomes" id="UP000076407"/>
    </source>
</evidence>
<feature type="region of interest" description="Disordered" evidence="1">
    <location>
        <begin position="108"/>
        <end position="132"/>
    </location>
</feature>
<dbReference type="PANTHER" id="PTHR23278">
    <property type="entry name" value="SIDESTEP PROTEIN"/>
    <property type="match status" value="1"/>
</dbReference>
<dbReference type="VEuPathDB" id="VectorBase:AQUA007530"/>
<dbReference type="PANTHER" id="PTHR23278:SF31">
    <property type="entry name" value="SIDESTEP II, ISOFORM A"/>
    <property type="match status" value="1"/>
</dbReference>
<proteinExistence type="predicted"/>
<reference evidence="2" key="1">
    <citation type="submission" date="2020-05" db="UniProtKB">
        <authorList>
            <consortium name="EnsemblMetazoa"/>
        </authorList>
    </citation>
    <scope>IDENTIFICATION</scope>
    <source>
        <strain evidence="2">SANGQUA</strain>
    </source>
</reference>
<accession>A0A182XCI0</accession>
<dbReference type="EnsemblMetazoa" id="AQUA007530-RA">
    <property type="protein sequence ID" value="AQUA007530-PA"/>
    <property type="gene ID" value="AQUA007530"/>
</dbReference>
<protein>
    <submittedName>
        <fullName evidence="2">Uncharacterized protein</fullName>
    </submittedName>
</protein>
<organism evidence="2 3">
    <name type="scientific">Anopheles quadriannulatus</name>
    <name type="common">Mosquito</name>
    <dbReference type="NCBI Taxonomy" id="34691"/>
    <lineage>
        <taxon>Eukaryota</taxon>
        <taxon>Metazoa</taxon>
        <taxon>Ecdysozoa</taxon>
        <taxon>Arthropoda</taxon>
        <taxon>Hexapoda</taxon>
        <taxon>Insecta</taxon>
        <taxon>Pterygota</taxon>
        <taxon>Neoptera</taxon>
        <taxon>Endopterygota</taxon>
        <taxon>Diptera</taxon>
        <taxon>Nematocera</taxon>
        <taxon>Culicoidea</taxon>
        <taxon>Culicidae</taxon>
        <taxon>Anophelinae</taxon>
        <taxon>Anopheles</taxon>
    </lineage>
</organism>
<name>A0A182XCI0_ANOQN</name>
<keyword evidence="3" id="KW-1185">Reference proteome</keyword>
<dbReference type="AlphaFoldDB" id="A0A182XCI0"/>
<sequence>MFFAEIQCTPGYDGGLPQVFVLELVSKRTGTRRFNFSNKNEPFFVLDRLEKLSALMTLENNSLSCVVYAINQKGRSTPVLIQDFEIGRIQPYRAGKWPPPSTLKNVQMLRRHSSRKKNCSKDSNDDEPEPDVIPAQFNMVSCTPLIATPQHTDAATRDKDAHQYGGFTSPPATYQMGTIVDHHPAGPQQDTALEYRTHGSIVGILPTARTAAAGAAAELDINVIKDRLLTTRVPESCV</sequence>